<organism evidence="3 4">
    <name type="scientific">Algibacter luteus</name>
    <dbReference type="NCBI Taxonomy" id="1178825"/>
    <lineage>
        <taxon>Bacteria</taxon>
        <taxon>Pseudomonadati</taxon>
        <taxon>Bacteroidota</taxon>
        <taxon>Flavobacteriia</taxon>
        <taxon>Flavobacteriales</taxon>
        <taxon>Flavobacteriaceae</taxon>
        <taxon>Algibacter</taxon>
    </lineage>
</organism>
<dbReference type="PANTHER" id="PTHR33371">
    <property type="entry name" value="INTERMEMBRANE PHOSPHOLIPID TRANSPORT SYSTEM BINDING PROTEIN MLAD-RELATED"/>
    <property type="match status" value="1"/>
</dbReference>
<feature type="transmembrane region" description="Helical" evidence="1">
    <location>
        <begin position="12"/>
        <end position="30"/>
    </location>
</feature>
<name>A0A1M6EMG0_9FLAO</name>
<dbReference type="AlphaFoldDB" id="A0A1M6EMG0"/>
<dbReference type="STRING" id="1178825.SAMN05216261_2041"/>
<feature type="domain" description="Mce/MlaD" evidence="2">
    <location>
        <begin position="40"/>
        <end position="116"/>
    </location>
</feature>
<sequence>MRKTNNEKLKLGIFVIIGLILFVLAVYFIGNRQNMFAKTFTISANFNNVNGLMQGNNVRYSGINIGTVKAISMINDSTINVNMVIEEKMVQHIKKNAIATIGTDGLVGNMIVNIIPSEGKADAIAEGDVINTYTKIGTGEMLNTLNVTNENAALLTAKLLNIADAMADSKGTFGMLINDTIVSNNLKQTVNQLRIMSIEANKSMRSLNAIINDINFNESVAGVLLNDSLEAQKVRDVLTNLETSTDDIKTVINNLNETIADFKNGKGAVNYLIDDEEFVENLEQTIKNIKEGTDKFNQNMEAFKHNFLTRGYFRKLERQQKKIR</sequence>
<evidence type="ECO:0000259" key="2">
    <source>
        <dbReference type="Pfam" id="PF02470"/>
    </source>
</evidence>
<dbReference type="Proteomes" id="UP000184396">
    <property type="component" value="Unassembled WGS sequence"/>
</dbReference>
<accession>A0A1M6EMG0</accession>
<dbReference type="eggNOG" id="COG1463">
    <property type="taxonomic scope" value="Bacteria"/>
</dbReference>
<dbReference type="InterPro" id="IPR003399">
    <property type="entry name" value="Mce/MlaD"/>
</dbReference>
<keyword evidence="1" id="KW-0472">Membrane</keyword>
<dbReference type="RefSeq" id="WP_019386439.1">
    <property type="nucleotide sequence ID" value="NZ_ALIH01000002.1"/>
</dbReference>
<keyword evidence="1" id="KW-1133">Transmembrane helix</keyword>
<dbReference type="OrthoDB" id="9771725at2"/>
<keyword evidence="4" id="KW-1185">Reference proteome</keyword>
<keyword evidence="1" id="KW-0812">Transmembrane</keyword>
<evidence type="ECO:0000313" key="3">
    <source>
        <dbReference type="EMBL" id="SHI86430.1"/>
    </source>
</evidence>
<gene>
    <name evidence="3" type="ORF">SAMN05216261_2041</name>
</gene>
<dbReference type="Pfam" id="PF02470">
    <property type="entry name" value="MlaD"/>
    <property type="match status" value="1"/>
</dbReference>
<proteinExistence type="predicted"/>
<reference evidence="3 4" key="1">
    <citation type="submission" date="2016-11" db="EMBL/GenBank/DDBJ databases">
        <authorList>
            <person name="Jaros S."/>
            <person name="Januszkiewicz K."/>
            <person name="Wedrychowicz H."/>
        </authorList>
    </citation>
    <scope>NUCLEOTIDE SEQUENCE [LARGE SCALE GENOMIC DNA]</scope>
    <source>
        <strain evidence="3 4">CGMCC 1.12213</strain>
    </source>
</reference>
<evidence type="ECO:0000313" key="4">
    <source>
        <dbReference type="Proteomes" id="UP000184396"/>
    </source>
</evidence>
<dbReference type="EMBL" id="FQYK01000004">
    <property type="protein sequence ID" value="SHI86430.1"/>
    <property type="molecule type" value="Genomic_DNA"/>
</dbReference>
<protein>
    <submittedName>
        <fullName evidence="3">Phospholipid/cholesterol/gamma-HCH transport system substrate-binding protein</fullName>
    </submittedName>
</protein>
<dbReference type="PANTHER" id="PTHR33371:SF4">
    <property type="entry name" value="INTERMEMBRANE PHOSPHOLIPID TRANSPORT SYSTEM BINDING PROTEIN MLAD"/>
    <property type="match status" value="1"/>
</dbReference>
<evidence type="ECO:0000256" key="1">
    <source>
        <dbReference type="SAM" id="Phobius"/>
    </source>
</evidence>
<dbReference type="InterPro" id="IPR052336">
    <property type="entry name" value="MlaD_Phospholipid_Transporter"/>
</dbReference>